<dbReference type="RefSeq" id="WP_109713961.1">
    <property type="nucleotide sequence ID" value="NZ_QGDS01000016.1"/>
</dbReference>
<protein>
    <submittedName>
        <fullName evidence="1">Uncharacterized protein</fullName>
    </submittedName>
</protein>
<name>A0A315ZQL1_9FIRM</name>
<evidence type="ECO:0000313" key="2">
    <source>
        <dbReference type="Proteomes" id="UP000254051"/>
    </source>
</evidence>
<dbReference type="Proteomes" id="UP000254051">
    <property type="component" value="Unassembled WGS sequence"/>
</dbReference>
<sequence>MGETKITLVLDKYESGVIFHSLKDKRNWMIQEGRSTDAVDDVLLKVIDRMEVPGEKGKRGHKYHEER</sequence>
<keyword evidence="2" id="KW-1185">Reference proteome</keyword>
<dbReference type="EMBL" id="UHJJ01000016">
    <property type="protein sequence ID" value="SUQ15810.1"/>
    <property type="molecule type" value="Genomic_DNA"/>
</dbReference>
<dbReference type="AlphaFoldDB" id="A0A315ZQL1"/>
<evidence type="ECO:0000313" key="1">
    <source>
        <dbReference type="EMBL" id="SUQ15810.1"/>
    </source>
</evidence>
<reference evidence="2" key="1">
    <citation type="submission" date="2017-07" db="EMBL/GenBank/DDBJ databases">
        <authorList>
            <person name="Varghese N."/>
            <person name="Submissions S."/>
        </authorList>
    </citation>
    <scope>NUCLEOTIDE SEQUENCE [LARGE SCALE GENOMIC DNA]</scope>
    <source>
        <strain evidence="2">NLAE-zl-C134</strain>
    </source>
</reference>
<accession>A0A315ZQL1</accession>
<proteinExistence type="predicted"/>
<organism evidence="1 2">
    <name type="scientific">Faecalicatena contorta</name>
    <dbReference type="NCBI Taxonomy" id="39482"/>
    <lineage>
        <taxon>Bacteria</taxon>
        <taxon>Bacillati</taxon>
        <taxon>Bacillota</taxon>
        <taxon>Clostridia</taxon>
        <taxon>Lachnospirales</taxon>
        <taxon>Lachnospiraceae</taxon>
        <taxon>Faecalicatena</taxon>
    </lineage>
</organism>
<gene>
    <name evidence="1" type="ORF">SAMN05216529_11671</name>
</gene>
<dbReference type="OrthoDB" id="1779328at2"/>